<dbReference type="PANTHER" id="PTHR33164:SF13">
    <property type="entry name" value="4-HYDROXYPHENYLACETATE CATABOLISM PROTEIN"/>
    <property type="match status" value="1"/>
</dbReference>
<dbReference type="NCBIfam" id="TIGR02337">
    <property type="entry name" value="HpaR"/>
    <property type="match status" value="1"/>
</dbReference>
<dbReference type="GO" id="GO:0003700">
    <property type="term" value="F:DNA-binding transcription factor activity"/>
    <property type="evidence" value="ECO:0007669"/>
    <property type="project" value="InterPro"/>
</dbReference>
<dbReference type="EMBL" id="PJNW01000016">
    <property type="protein sequence ID" value="PKR87753.1"/>
    <property type="molecule type" value="Genomic_DNA"/>
</dbReference>
<dbReference type="InterPro" id="IPR012712">
    <property type="entry name" value="HpaR/FarR"/>
</dbReference>
<dbReference type="GO" id="GO:0003677">
    <property type="term" value="F:DNA binding"/>
    <property type="evidence" value="ECO:0007669"/>
    <property type="project" value="InterPro"/>
</dbReference>
<dbReference type="PANTHER" id="PTHR33164">
    <property type="entry name" value="TRANSCRIPTIONAL REGULATOR, MARR FAMILY"/>
    <property type="match status" value="1"/>
</dbReference>
<gene>
    <name evidence="3" type="primary">hpaR</name>
    <name evidence="3" type="ORF">CXZ10_18680</name>
</gene>
<feature type="region of interest" description="Disordered" evidence="1">
    <location>
        <begin position="1"/>
        <end position="25"/>
    </location>
</feature>
<sequence>MIERDNEALSSGIAGQEPGTRGRGRLRDVSRSLPIALLRTREAVMRQFRPALRSVDLTEQQWRVLRALDSVPEIDATGLAMATFLLPPSLSRILRDLEKRHLISRRPDPADLRAWVISLTPEGRTFIDAAGVPIETIYTELTERIGKERLDTLMQLLRDIEQDLNAASTDEDDGAPEEPAE</sequence>
<keyword evidence="4" id="KW-1185">Reference proteome</keyword>
<dbReference type="AlphaFoldDB" id="A0A1I4TXW4"/>
<comment type="caution">
    <text evidence="3">The sequence shown here is derived from an EMBL/GenBank/DDBJ whole genome shotgun (WGS) entry which is preliminary data.</text>
</comment>
<evidence type="ECO:0000259" key="2">
    <source>
        <dbReference type="PROSITE" id="PS50995"/>
    </source>
</evidence>
<dbReference type="InterPro" id="IPR000835">
    <property type="entry name" value="HTH_MarR-typ"/>
</dbReference>
<dbReference type="RefSeq" id="WP_101290876.1">
    <property type="nucleotide sequence ID" value="NZ_FOUQ01000006.1"/>
</dbReference>
<dbReference type="Proteomes" id="UP000233491">
    <property type="component" value="Unassembled WGS sequence"/>
</dbReference>
<dbReference type="SUPFAM" id="SSF46785">
    <property type="entry name" value="Winged helix' DNA-binding domain"/>
    <property type="match status" value="1"/>
</dbReference>
<organism evidence="3 4">
    <name type="scientific">Pleomorphomonas diazotrophica</name>
    <dbReference type="NCBI Taxonomy" id="1166257"/>
    <lineage>
        <taxon>Bacteria</taxon>
        <taxon>Pseudomonadati</taxon>
        <taxon>Pseudomonadota</taxon>
        <taxon>Alphaproteobacteria</taxon>
        <taxon>Hyphomicrobiales</taxon>
        <taxon>Pleomorphomonadaceae</taxon>
        <taxon>Pleomorphomonas</taxon>
    </lineage>
</organism>
<evidence type="ECO:0000313" key="3">
    <source>
        <dbReference type="EMBL" id="PKR87753.1"/>
    </source>
</evidence>
<reference evidence="3 4" key="1">
    <citation type="submission" date="2017-12" db="EMBL/GenBank/DDBJ databases">
        <title>Anaerobic carbon monoxide metabolism by Pleomorphomonas carboxyditropha sp. nov., a new mesophilic hydrogenogenic carboxidotroph.</title>
        <authorList>
            <person name="Esquivel-Elizondo S."/>
            <person name="Krajmalnik-Brown R."/>
        </authorList>
    </citation>
    <scope>NUCLEOTIDE SEQUENCE [LARGE SCALE GENOMIC DNA]</scope>
    <source>
        <strain evidence="3 4">R5-392</strain>
    </source>
</reference>
<dbReference type="SMART" id="SM00347">
    <property type="entry name" value="HTH_MARR"/>
    <property type="match status" value="1"/>
</dbReference>
<evidence type="ECO:0000313" key="4">
    <source>
        <dbReference type="Proteomes" id="UP000233491"/>
    </source>
</evidence>
<dbReference type="OrthoDB" id="8588347at2"/>
<dbReference type="GO" id="GO:0045892">
    <property type="term" value="P:negative regulation of DNA-templated transcription"/>
    <property type="evidence" value="ECO:0007669"/>
    <property type="project" value="InterPro"/>
</dbReference>
<dbReference type="InterPro" id="IPR039422">
    <property type="entry name" value="MarR/SlyA-like"/>
</dbReference>
<evidence type="ECO:0000256" key="1">
    <source>
        <dbReference type="SAM" id="MobiDB-lite"/>
    </source>
</evidence>
<proteinExistence type="predicted"/>
<protein>
    <submittedName>
        <fullName evidence="3">Homoprotocatechuate degradation operon regulator HpaR</fullName>
    </submittedName>
</protein>
<dbReference type="PRINTS" id="PR00598">
    <property type="entry name" value="HTHMARR"/>
</dbReference>
<dbReference type="Pfam" id="PF12802">
    <property type="entry name" value="MarR_2"/>
    <property type="match status" value="1"/>
</dbReference>
<dbReference type="Gene3D" id="1.10.10.10">
    <property type="entry name" value="Winged helix-like DNA-binding domain superfamily/Winged helix DNA-binding domain"/>
    <property type="match status" value="1"/>
</dbReference>
<accession>A0A1I4TXW4</accession>
<dbReference type="PROSITE" id="PS50995">
    <property type="entry name" value="HTH_MARR_2"/>
    <property type="match status" value="1"/>
</dbReference>
<dbReference type="GO" id="GO:0006950">
    <property type="term" value="P:response to stress"/>
    <property type="evidence" value="ECO:0007669"/>
    <property type="project" value="TreeGrafter"/>
</dbReference>
<name>A0A1I4TXW4_9HYPH</name>
<dbReference type="InterPro" id="IPR036390">
    <property type="entry name" value="WH_DNA-bd_sf"/>
</dbReference>
<feature type="domain" description="HTH marR-type" evidence="2">
    <location>
        <begin position="30"/>
        <end position="162"/>
    </location>
</feature>
<dbReference type="InterPro" id="IPR036388">
    <property type="entry name" value="WH-like_DNA-bd_sf"/>
</dbReference>